<dbReference type="AlphaFoldDB" id="A0A7C9HDF7"/>
<keyword evidence="3" id="KW-1185">Reference proteome</keyword>
<proteinExistence type="predicted"/>
<feature type="signal peptide" evidence="1">
    <location>
        <begin position="1"/>
        <end position="22"/>
    </location>
</feature>
<sequence>MKINRRKIVLLMASLICTILSAQTKGEYISTHFKKGDTLQYTYKLSIKAEDPTTKKPIEIPYDIYENLSFCPASSYYLLYENRKSYESTFTLTVREVTPYTYTMRLLVQQSPYGDNINGNPDLITPKFTTRLLKEKGILITFNENMSNYMPTNSNETINDLIDYLYAHREENELIKKFTDVVLKEEFKQEFTQSEDVNSFISLIINLSAPGLGVLPEIYRRKYTPEMVHYKEIPSDKKGSNPLKIEETTSFNSEGWLNEYNRTVTFKQPRSLIVAHESIIRQVKQ</sequence>
<dbReference type="EMBL" id="VVIQ01000003">
    <property type="protein sequence ID" value="MUL27365.1"/>
    <property type="molecule type" value="Genomic_DNA"/>
</dbReference>
<evidence type="ECO:0000256" key="1">
    <source>
        <dbReference type="SAM" id="SignalP"/>
    </source>
</evidence>
<evidence type="ECO:0000313" key="3">
    <source>
        <dbReference type="Proteomes" id="UP000482295"/>
    </source>
</evidence>
<protein>
    <submittedName>
        <fullName evidence="2">Uncharacterized protein</fullName>
    </submittedName>
</protein>
<keyword evidence="1" id="KW-0732">Signal</keyword>
<feature type="chain" id="PRO_5028877061" evidence="1">
    <location>
        <begin position="23"/>
        <end position="285"/>
    </location>
</feature>
<dbReference type="Proteomes" id="UP000482295">
    <property type="component" value="Unassembled WGS sequence"/>
</dbReference>
<evidence type="ECO:0000313" key="2">
    <source>
        <dbReference type="EMBL" id="MUL27365.1"/>
    </source>
</evidence>
<dbReference type="RefSeq" id="WP_155715358.1">
    <property type="nucleotide sequence ID" value="NZ_VVIQ01000003.1"/>
</dbReference>
<name>A0A7C9HDF7_9BACT</name>
<organism evidence="2 3">
    <name type="scientific">Prevotella vespertina</name>
    <dbReference type="NCBI Taxonomy" id="2608404"/>
    <lineage>
        <taxon>Bacteria</taxon>
        <taxon>Pseudomonadati</taxon>
        <taxon>Bacteroidota</taxon>
        <taxon>Bacteroidia</taxon>
        <taxon>Bacteroidales</taxon>
        <taxon>Prevotellaceae</taxon>
        <taxon>Prevotella</taxon>
    </lineage>
</organism>
<comment type="caution">
    <text evidence="2">The sequence shown here is derived from an EMBL/GenBank/DDBJ whole genome shotgun (WGS) entry which is preliminary data.</text>
</comment>
<reference evidence="2 3" key="1">
    <citation type="submission" date="2019-09" db="EMBL/GenBank/DDBJ databases">
        <title>Prevotella A2879 sp. nov., isolated from an abscess of a patient.</title>
        <authorList>
            <person name="Buhl M."/>
            <person name="Oberhettinger P."/>
        </authorList>
    </citation>
    <scope>NUCLEOTIDE SEQUENCE [LARGE SCALE GENOMIC DNA]</scope>
    <source>
        <strain evidence="2 3">A2879</strain>
    </source>
</reference>
<gene>
    <name evidence="2" type="ORF">F0475_03365</name>
</gene>
<accession>A0A7C9HDF7</accession>